<protein>
    <submittedName>
        <fullName evidence="8">Bifunctional cobalt-precorrin-7 (C(5))-methyltransferase/cobalt-precorrin-6B (C(15))-methyltransferase</fullName>
    </submittedName>
</protein>
<dbReference type="CDD" id="cd11644">
    <property type="entry name" value="Precorrin-6Y-MT"/>
    <property type="match status" value="1"/>
</dbReference>
<dbReference type="InterPro" id="IPR025714">
    <property type="entry name" value="Methyltranfer_dom"/>
</dbReference>
<comment type="pathway">
    <text evidence="1">Cofactor biosynthesis; adenosylcobalamin biosynthesis.</text>
</comment>
<dbReference type="Gene3D" id="3.30.950.10">
    <property type="entry name" value="Methyltransferase, Cobalt-precorrin-4 Transmethylase, Domain 2"/>
    <property type="match status" value="1"/>
</dbReference>
<feature type="domain" description="Methyltransferase" evidence="7">
    <location>
        <begin position="254"/>
        <end position="318"/>
    </location>
</feature>
<dbReference type="InterPro" id="IPR014008">
    <property type="entry name" value="Cbl_synth_MTase_CbiT"/>
</dbReference>
<dbReference type="PIRSF" id="PIRSF036428">
    <property type="entry name" value="CobL"/>
    <property type="match status" value="1"/>
</dbReference>
<proteinExistence type="predicted"/>
<dbReference type="InterPro" id="IPR012818">
    <property type="entry name" value="CbiE"/>
</dbReference>
<name>A0AA41BH40_LEPIR</name>
<dbReference type="SUPFAM" id="SSF53335">
    <property type="entry name" value="S-adenosyl-L-methionine-dependent methyltransferases"/>
    <property type="match status" value="1"/>
</dbReference>
<dbReference type="GO" id="GO:0032259">
    <property type="term" value="P:methylation"/>
    <property type="evidence" value="ECO:0007669"/>
    <property type="project" value="UniProtKB-KW"/>
</dbReference>
<dbReference type="SUPFAM" id="SSF53790">
    <property type="entry name" value="Tetrapyrrole methylase"/>
    <property type="match status" value="1"/>
</dbReference>
<dbReference type="NCBIfam" id="TIGR02467">
    <property type="entry name" value="CbiE"/>
    <property type="match status" value="1"/>
</dbReference>
<dbReference type="InterPro" id="IPR000878">
    <property type="entry name" value="4pyrrol_Mease"/>
</dbReference>
<dbReference type="CDD" id="cd02440">
    <property type="entry name" value="AdoMet_MTases"/>
    <property type="match status" value="1"/>
</dbReference>
<keyword evidence="5" id="KW-0949">S-adenosyl-L-methionine</keyword>
<evidence type="ECO:0000256" key="1">
    <source>
        <dbReference type="ARBA" id="ARBA00004953"/>
    </source>
</evidence>
<dbReference type="Gene3D" id="3.40.50.150">
    <property type="entry name" value="Vaccinia Virus protein VP39"/>
    <property type="match status" value="1"/>
</dbReference>
<dbReference type="PANTHER" id="PTHR43182">
    <property type="entry name" value="COBALT-PRECORRIN-6B C(15)-METHYLTRANSFERASE (DECARBOXYLATING)"/>
    <property type="match status" value="1"/>
</dbReference>
<keyword evidence="4" id="KW-0808">Transferase</keyword>
<feature type="domain" description="Tetrapyrrole methylase" evidence="6">
    <location>
        <begin position="4"/>
        <end position="191"/>
    </location>
</feature>
<dbReference type="InterPro" id="IPR050714">
    <property type="entry name" value="Cobalamin_biosynth_MTase"/>
</dbReference>
<keyword evidence="3" id="KW-0489">Methyltransferase</keyword>
<dbReference type="Pfam" id="PF13847">
    <property type="entry name" value="Methyltransf_31"/>
    <property type="match status" value="1"/>
</dbReference>
<dbReference type="Pfam" id="PF00590">
    <property type="entry name" value="TP_methylase"/>
    <property type="match status" value="1"/>
</dbReference>
<dbReference type="InterPro" id="IPR006365">
    <property type="entry name" value="Cbl_synth_CobL"/>
</dbReference>
<evidence type="ECO:0000313" key="9">
    <source>
        <dbReference type="Proteomes" id="UP000644282"/>
    </source>
</evidence>
<dbReference type="RefSeq" id="WP_000649045.1">
    <property type="nucleotide sequence ID" value="NZ_CP186595.1"/>
</dbReference>
<sequence length="411" mass="45365">MKAVTVVGMGDEGCPGLSSIAANAIAKAQILAGGKRHLDFFPQFSGEKIVFKDDLTQTIKRIAELSLEHTICVLASGDPLFFGIGNLIRKKVGPEYVDFIPAPSSIQHAFAKIGIPWDDAEVLSLHGRSSKGLITKLKFLNKVALFTDKINHPKEIASYLLSFNESEWTAFVCENLGGEKEKIRKFDLKSLSEEEGIDPLNVLILIRNSANWKPPTVVPNVSEENYSKRVPKKGLITKKEVRILSIAFLNIREDSVIWDIGAGSGSIAIEAAQIAKNGKSYAIEIDPEGIEICKQNILLQKTDNVHVISGKAPEVLEKLPDPDCIFVGGSNGDIYEIIRISLNKLLPLGSLVINAVTIDNVSQIYQSFKKLKLVPEVTLLNVSRGRVLKDYLRYEALNPIHIFKIKKPEKM</sequence>
<dbReference type="GO" id="GO:0008276">
    <property type="term" value="F:protein methyltransferase activity"/>
    <property type="evidence" value="ECO:0007669"/>
    <property type="project" value="InterPro"/>
</dbReference>
<dbReference type="AlphaFoldDB" id="A0AA41BH40"/>
<evidence type="ECO:0000259" key="7">
    <source>
        <dbReference type="Pfam" id="PF13847"/>
    </source>
</evidence>
<dbReference type="Proteomes" id="UP000644282">
    <property type="component" value="Unassembled WGS sequence"/>
</dbReference>
<evidence type="ECO:0000256" key="5">
    <source>
        <dbReference type="ARBA" id="ARBA00022691"/>
    </source>
</evidence>
<evidence type="ECO:0000259" key="6">
    <source>
        <dbReference type="Pfam" id="PF00590"/>
    </source>
</evidence>
<dbReference type="InterPro" id="IPR029063">
    <property type="entry name" value="SAM-dependent_MTases_sf"/>
</dbReference>
<dbReference type="InterPro" id="IPR014777">
    <property type="entry name" value="4pyrrole_Mease_sub1"/>
</dbReference>
<evidence type="ECO:0000313" key="8">
    <source>
        <dbReference type="EMBL" id="MBE8428478.1"/>
    </source>
</evidence>
<organism evidence="8 9">
    <name type="scientific">Leptospira interrogans serovar Pomona</name>
    <dbReference type="NCBI Taxonomy" id="44276"/>
    <lineage>
        <taxon>Bacteria</taxon>
        <taxon>Pseudomonadati</taxon>
        <taxon>Spirochaetota</taxon>
        <taxon>Spirochaetia</taxon>
        <taxon>Leptospirales</taxon>
        <taxon>Leptospiraceae</taxon>
        <taxon>Leptospira</taxon>
    </lineage>
</organism>
<dbReference type="NCBIfam" id="TIGR02469">
    <property type="entry name" value="CbiT"/>
    <property type="match status" value="1"/>
</dbReference>
<gene>
    <name evidence="8" type="ORF">IQB77_01090</name>
</gene>
<comment type="caution">
    <text evidence="8">The sequence shown here is derived from an EMBL/GenBank/DDBJ whole genome shotgun (WGS) entry which is preliminary data.</text>
</comment>
<dbReference type="EMBL" id="JADDXF010000001">
    <property type="protein sequence ID" value="MBE8428478.1"/>
    <property type="molecule type" value="Genomic_DNA"/>
</dbReference>
<evidence type="ECO:0000256" key="4">
    <source>
        <dbReference type="ARBA" id="ARBA00022679"/>
    </source>
</evidence>
<accession>A0AA41BH40</accession>
<evidence type="ECO:0000256" key="2">
    <source>
        <dbReference type="ARBA" id="ARBA00022573"/>
    </source>
</evidence>
<dbReference type="PANTHER" id="PTHR43182:SF1">
    <property type="entry name" value="COBALT-PRECORRIN-7 C(5)-METHYLTRANSFERASE"/>
    <property type="match status" value="1"/>
</dbReference>
<reference evidence="8" key="1">
    <citation type="submission" date="2020-10" db="EMBL/GenBank/DDBJ databases">
        <title>New Zealand Leptospira genomics.</title>
        <authorList>
            <person name="Wilkinson D.A."/>
            <person name="Nisa S."/>
            <person name="Moinet M."/>
            <person name="Benschop J."/>
        </authorList>
    </citation>
    <scope>NUCLEOTIDE SEQUENCE</scope>
    <source>
        <strain evidence="8">ESR8</strain>
    </source>
</reference>
<evidence type="ECO:0000256" key="3">
    <source>
        <dbReference type="ARBA" id="ARBA00022603"/>
    </source>
</evidence>
<dbReference type="Gene3D" id="3.40.1010.10">
    <property type="entry name" value="Cobalt-precorrin-4 Transmethylase, Domain 1"/>
    <property type="match status" value="1"/>
</dbReference>
<dbReference type="InterPro" id="IPR035996">
    <property type="entry name" value="4pyrrol_Methylase_sf"/>
</dbReference>
<keyword evidence="2" id="KW-0169">Cobalamin biosynthesis</keyword>
<dbReference type="InterPro" id="IPR014776">
    <property type="entry name" value="4pyrrole_Mease_sub2"/>
</dbReference>
<dbReference type="GO" id="GO:0009236">
    <property type="term" value="P:cobalamin biosynthetic process"/>
    <property type="evidence" value="ECO:0007669"/>
    <property type="project" value="UniProtKB-KW"/>
</dbReference>